<name>A0A517NVY9_9BACT</name>
<dbReference type="HAMAP" id="MF_01161">
    <property type="entry name" value="tRNA_Ile_lys_synt"/>
    <property type="match status" value="1"/>
</dbReference>
<dbReference type="GO" id="GO:0005524">
    <property type="term" value="F:ATP binding"/>
    <property type="evidence" value="ECO:0007669"/>
    <property type="project" value="UniProtKB-UniRule"/>
</dbReference>
<dbReference type="PANTHER" id="PTHR43033:SF1">
    <property type="entry name" value="TRNA(ILE)-LYSIDINE SYNTHASE-RELATED"/>
    <property type="match status" value="1"/>
</dbReference>
<comment type="similarity">
    <text evidence="6">Belongs to the tRNA(Ile)-lysidine synthase family.</text>
</comment>
<evidence type="ECO:0000313" key="10">
    <source>
        <dbReference type="Proteomes" id="UP000319817"/>
    </source>
</evidence>
<dbReference type="AlphaFoldDB" id="A0A517NVY9"/>
<dbReference type="InterPro" id="IPR014729">
    <property type="entry name" value="Rossmann-like_a/b/a_fold"/>
</dbReference>
<comment type="domain">
    <text evidence="6">The N-terminal region contains the highly conserved SGGXDS motif, predicted to be a P-loop motif involved in ATP binding.</text>
</comment>
<feature type="compositionally biased region" description="Low complexity" evidence="7">
    <location>
        <begin position="1"/>
        <end position="14"/>
    </location>
</feature>
<accession>A0A517NVY9</accession>
<reference evidence="9 10" key="1">
    <citation type="submission" date="2019-02" db="EMBL/GenBank/DDBJ databases">
        <title>Deep-cultivation of Planctomycetes and their phenomic and genomic characterization uncovers novel biology.</title>
        <authorList>
            <person name="Wiegand S."/>
            <person name="Jogler M."/>
            <person name="Boedeker C."/>
            <person name="Pinto D."/>
            <person name="Vollmers J."/>
            <person name="Rivas-Marin E."/>
            <person name="Kohn T."/>
            <person name="Peeters S.H."/>
            <person name="Heuer A."/>
            <person name="Rast P."/>
            <person name="Oberbeckmann S."/>
            <person name="Bunk B."/>
            <person name="Jeske O."/>
            <person name="Meyerdierks A."/>
            <person name="Storesund J.E."/>
            <person name="Kallscheuer N."/>
            <person name="Luecker S."/>
            <person name="Lage O.M."/>
            <person name="Pohl T."/>
            <person name="Merkel B.J."/>
            <person name="Hornburger P."/>
            <person name="Mueller R.-W."/>
            <person name="Bruemmer F."/>
            <person name="Labrenz M."/>
            <person name="Spormann A.M."/>
            <person name="Op den Camp H."/>
            <person name="Overmann J."/>
            <person name="Amann R."/>
            <person name="Jetten M.S.M."/>
            <person name="Mascher T."/>
            <person name="Medema M.H."/>
            <person name="Devos D.P."/>
            <person name="Kaster A.-K."/>
            <person name="Ovreas L."/>
            <person name="Rohde M."/>
            <person name="Galperin M.Y."/>
            <person name="Jogler C."/>
        </authorList>
    </citation>
    <scope>NUCLEOTIDE SEQUENCE [LARGE SCALE GENOMIC DNA]</scope>
    <source>
        <strain evidence="9 10">K23_9</strain>
    </source>
</reference>
<dbReference type="PANTHER" id="PTHR43033">
    <property type="entry name" value="TRNA(ILE)-LYSIDINE SYNTHASE-RELATED"/>
    <property type="match status" value="1"/>
</dbReference>
<feature type="binding site" evidence="6">
    <location>
        <begin position="62"/>
        <end position="67"/>
    </location>
    <ligand>
        <name>ATP</name>
        <dbReference type="ChEBI" id="CHEBI:30616"/>
    </ligand>
</feature>
<keyword evidence="1 6" id="KW-0436">Ligase</keyword>
<feature type="compositionally biased region" description="Polar residues" evidence="7">
    <location>
        <begin position="22"/>
        <end position="33"/>
    </location>
</feature>
<protein>
    <recommendedName>
        <fullName evidence="6">tRNA(Ile)-lysidine synthase</fullName>
        <ecNumber evidence="6">6.3.4.19</ecNumber>
    </recommendedName>
    <alternativeName>
        <fullName evidence="6">tRNA(Ile)-2-lysyl-cytidine synthase</fullName>
    </alternativeName>
    <alternativeName>
        <fullName evidence="6">tRNA(Ile)-lysidine synthetase</fullName>
    </alternativeName>
</protein>
<dbReference type="InterPro" id="IPR011063">
    <property type="entry name" value="TilS/TtcA_N"/>
</dbReference>
<organism evidence="9 10">
    <name type="scientific">Stieleria marina</name>
    <dbReference type="NCBI Taxonomy" id="1930275"/>
    <lineage>
        <taxon>Bacteria</taxon>
        <taxon>Pseudomonadati</taxon>
        <taxon>Planctomycetota</taxon>
        <taxon>Planctomycetia</taxon>
        <taxon>Pirellulales</taxon>
        <taxon>Pirellulaceae</taxon>
        <taxon>Stieleria</taxon>
    </lineage>
</organism>
<dbReference type="CDD" id="cd01992">
    <property type="entry name" value="TilS_N"/>
    <property type="match status" value="1"/>
</dbReference>
<keyword evidence="10" id="KW-1185">Reference proteome</keyword>
<keyword evidence="3 6" id="KW-0547">Nucleotide-binding</keyword>
<dbReference type="InterPro" id="IPR012795">
    <property type="entry name" value="tRNA_Ile_lys_synt_N"/>
</dbReference>
<evidence type="ECO:0000256" key="1">
    <source>
        <dbReference type="ARBA" id="ARBA00022598"/>
    </source>
</evidence>
<sequence>MSAIVNDLDLNSPPDDSDRSQGESGNAASDTRSSKWQELIDSLLGAWPTQRWAEVGVLVGCSGGADSVALARLLHTISRESVDGISRRGFIVLAHFDHGLRGDESRGDRDFVVDLAARLGVDCRLGTSDSPDDLEAGSTRADEAYLRSQRYAFLKQAAGQTGCRYIALAHSLDDNVETVLHHLMRGTGPAGLAGIAPAREAGTRPPENDFVITRPLLSVRRQLIRDGLSEIGQAWREDSSNTDTDYQRNWIRGELLPLMQTRFPEVIPAIGRAIDSQRQWRSVIDQQADQWIASHASIDPIVLQRRADHDPSVTIAALQMLWKQSGWSRTAMGQRHWQQLVESLVSTSNHRYSLPGEIDVLAEGDLVTVKVLPRDQRRSEA</sequence>
<comment type="subcellular location">
    <subcellularLocation>
        <location evidence="6">Cytoplasm</location>
    </subcellularLocation>
</comment>
<proteinExistence type="inferred from homology"/>
<evidence type="ECO:0000256" key="4">
    <source>
        <dbReference type="ARBA" id="ARBA00022840"/>
    </source>
</evidence>
<evidence type="ECO:0000313" key="9">
    <source>
        <dbReference type="EMBL" id="QDT11289.1"/>
    </source>
</evidence>
<dbReference type="GO" id="GO:0032267">
    <property type="term" value="F:tRNA(Ile)-lysidine synthase activity"/>
    <property type="evidence" value="ECO:0007669"/>
    <property type="project" value="UniProtKB-EC"/>
</dbReference>
<comment type="function">
    <text evidence="6">Ligates lysine onto the cytidine present at position 34 of the AUA codon-specific tRNA(Ile) that contains the anticodon CAU, in an ATP-dependent manner. Cytidine is converted to lysidine, thus changing the amino acid specificity of the tRNA from methionine to isoleucine.</text>
</comment>
<dbReference type="NCBIfam" id="TIGR02432">
    <property type="entry name" value="lysidine_TilS_N"/>
    <property type="match status" value="1"/>
</dbReference>
<dbReference type="Proteomes" id="UP000319817">
    <property type="component" value="Chromosome"/>
</dbReference>
<keyword evidence="4 6" id="KW-0067">ATP-binding</keyword>
<dbReference type="SUPFAM" id="SSF52402">
    <property type="entry name" value="Adenine nucleotide alpha hydrolases-like"/>
    <property type="match status" value="1"/>
</dbReference>
<dbReference type="RefSeq" id="WP_419188998.1">
    <property type="nucleotide sequence ID" value="NZ_CP036526.1"/>
</dbReference>
<keyword evidence="2 6" id="KW-0819">tRNA processing</keyword>
<comment type="catalytic activity">
    <reaction evidence="5 6">
        <text>cytidine(34) in tRNA(Ile2) + L-lysine + ATP = lysidine(34) in tRNA(Ile2) + AMP + diphosphate + H(+)</text>
        <dbReference type="Rhea" id="RHEA:43744"/>
        <dbReference type="Rhea" id="RHEA-COMP:10625"/>
        <dbReference type="Rhea" id="RHEA-COMP:10670"/>
        <dbReference type="ChEBI" id="CHEBI:15378"/>
        <dbReference type="ChEBI" id="CHEBI:30616"/>
        <dbReference type="ChEBI" id="CHEBI:32551"/>
        <dbReference type="ChEBI" id="CHEBI:33019"/>
        <dbReference type="ChEBI" id="CHEBI:82748"/>
        <dbReference type="ChEBI" id="CHEBI:83665"/>
        <dbReference type="ChEBI" id="CHEBI:456215"/>
        <dbReference type="EC" id="6.3.4.19"/>
    </reaction>
</comment>
<dbReference type="Pfam" id="PF01171">
    <property type="entry name" value="ATP_bind_3"/>
    <property type="match status" value="1"/>
</dbReference>
<dbReference type="GO" id="GO:0005737">
    <property type="term" value="C:cytoplasm"/>
    <property type="evidence" value="ECO:0007669"/>
    <property type="project" value="UniProtKB-SubCell"/>
</dbReference>
<evidence type="ECO:0000256" key="6">
    <source>
        <dbReference type="HAMAP-Rule" id="MF_01161"/>
    </source>
</evidence>
<feature type="region of interest" description="Disordered" evidence="7">
    <location>
        <begin position="1"/>
        <end position="33"/>
    </location>
</feature>
<dbReference type="GO" id="GO:0006400">
    <property type="term" value="P:tRNA modification"/>
    <property type="evidence" value="ECO:0007669"/>
    <property type="project" value="UniProtKB-UniRule"/>
</dbReference>
<gene>
    <name evidence="6 9" type="primary">tilS</name>
    <name evidence="9" type="ORF">K239x_32830</name>
</gene>
<dbReference type="Gene3D" id="3.40.50.620">
    <property type="entry name" value="HUPs"/>
    <property type="match status" value="1"/>
</dbReference>
<dbReference type="EC" id="6.3.4.19" evidence="6"/>
<evidence type="ECO:0000256" key="5">
    <source>
        <dbReference type="ARBA" id="ARBA00048539"/>
    </source>
</evidence>
<dbReference type="InterPro" id="IPR012094">
    <property type="entry name" value="tRNA_Ile_lys_synt"/>
</dbReference>
<feature type="domain" description="tRNA(Ile)-lysidine/2-thiocytidine synthase N-terminal" evidence="8">
    <location>
        <begin position="57"/>
        <end position="253"/>
    </location>
</feature>
<evidence type="ECO:0000259" key="8">
    <source>
        <dbReference type="Pfam" id="PF01171"/>
    </source>
</evidence>
<evidence type="ECO:0000256" key="7">
    <source>
        <dbReference type="SAM" id="MobiDB-lite"/>
    </source>
</evidence>
<keyword evidence="6" id="KW-0963">Cytoplasm</keyword>
<evidence type="ECO:0000256" key="3">
    <source>
        <dbReference type="ARBA" id="ARBA00022741"/>
    </source>
</evidence>
<dbReference type="EMBL" id="CP036526">
    <property type="protein sequence ID" value="QDT11289.1"/>
    <property type="molecule type" value="Genomic_DNA"/>
</dbReference>
<evidence type="ECO:0000256" key="2">
    <source>
        <dbReference type="ARBA" id="ARBA00022694"/>
    </source>
</evidence>